<accession>A0ABD2Q518</accession>
<keyword evidence="6" id="KW-1185">Reference proteome</keyword>
<reference evidence="5 6" key="1">
    <citation type="submission" date="2024-11" db="EMBL/GenBank/DDBJ databases">
        <title>Adaptive evolution of stress response genes in parasites aligns with host niche diversity.</title>
        <authorList>
            <person name="Hahn C."/>
            <person name="Resl P."/>
        </authorList>
    </citation>
    <scope>NUCLEOTIDE SEQUENCE [LARGE SCALE GENOMIC DNA]</scope>
    <source>
        <strain evidence="5">EGGRZ-B1_66</strain>
        <tissue evidence="5">Body</tissue>
    </source>
</reference>
<dbReference type="AlphaFoldDB" id="A0ABD2Q518"/>
<dbReference type="PROSITE" id="PS50003">
    <property type="entry name" value="PH_DOMAIN"/>
    <property type="match status" value="1"/>
</dbReference>
<dbReference type="Gene3D" id="2.30.29.30">
    <property type="entry name" value="Pleckstrin-homology domain (PH domain)/Phosphotyrosine-binding domain (PTB)"/>
    <property type="match status" value="1"/>
</dbReference>
<feature type="compositionally biased region" description="Low complexity" evidence="3">
    <location>
        <begin position="85"/>
        <end position="106"/>
    </location>
</feature>
<name>A0ABD2Q518_9PLAT</name>
<dbReference type="SUPFAM" id="SSF50729">
    <property type="entry name" value="PH domain-like"/>
    <property type="match status" value="1"/>
</dbReference>
<dbReference type="GO" id="GO:0006887">
    <property type="term" value="P:exocytosis"/>
    <property type="evidence" value="ECO:0007669"/>
    <property type="project" value="UniProtKB-KW"/>
</dbReference>
<dbReference type="EMBL" id="JBJKFK010000990">
    <property type="protein sequence ID" value="KAL3314473.1"/>
    <property type="molecule type" value="Genomic_DNA"/>
</dbReference>
<dbReference type="InterPro" id="IPR001849">
    <property type="entry name" value="PH_domain"/>
</dbReference>
<dbReference type="PANTHER" id="PTHR12166">
    <property type="entry name" value="CALCIUM-DEPENDENT SECRETION ACTIVATOR"/>
    <property type="match status" value="1"/>
</dbReference>
<dbReference type="InterPro" id="IPR011993">
    <property type="entry name" value="PH-like_dom_sf"/>
</dbReference>
<dbReference type="Proteomes" id="UP001626550">
    <property type="component" value="Unassembled WGS sequence"/>
</dbReference>
<evidence type="ECO:0000256" key="2">
    <source>
        <dbReference type="ARBA" id="ARBA00022837"/>
    </source>
</evidence>
<feature type="domain" description="PH" evidence="4">
    <location>
        <begin position="1"/>
        <end position="80"/>
    </location>
</feature>
<comment type="caution">
    <text evidence="5">The sequence shown here is derived from an EMBL/GenBank/DDBJ whole genome shotgun (WGS) entry which is preliminary data.</text>
</comment>
<evidence type="ECO:0000313" key="5">
    <source>
        <dbReference type="EMBL" id="KAL3314473.1"/>
    </source>
</evidence>
<evidence type="ECO:0000256" key="1">
    <source>
        <dbReference type="ARBA" id="ARBA00022483"/>
    </source>
</evidence>
<gene>
    <name evidence="5" type="ORF">Ciccas_006909</name>
</gene>
<evidence type="ECO:0000259" key="4">
    <source>
        <dbReference type="PROSITE" id="PS50003"/>
    </source>
</evidence>
<evidence type="ECO:0000256" key="3">
    <source>
        <dbReference type="SAM" id="MobiDB-lite"/>
    </source>
</evidence>
<sequence>MASYLERKSSPSEVMQLDGYTVDFCEAQPDLMAQASLSGPGCTGGRFFFHLVKEGDSMMFATDEEQERQNWVQAVYRATGQTHKPTALSTAPTAATQPPAAGQVAPPNGPTRAKQSIGELDRGSRKNPLDEYCTVNSWTLNHTTLFKCLQSCTLKHRLSDPYVSLGWFSPSEMFVLDEYCARYAVRGCHRHLFYLSDLLDLAETGTMVDPKLIHYSYAFCCSHVFGNSSVSIPSEANIQF</sequence>
<evidence type="ECO:0000313" key="6">
    <source>
        <dbReference type="Proteomes" id="UP001626550"/>
    </source>
</evidence>
<protein>
    <recommendedName>
        <fullName evidence="4">PH domain-containing protein</fullName>
    </recommendedName>
</protein>
<feature type="region of interest" description="Disordered" evidence="3">
    <location>
        <begin position="85"/>
        <end position="123"/>
    </location>
</feature>
<keyword evidence="2" id="KW-0106">Calcium</keyword>
<organism evidence="5 6">
    <name type="scientific">Cichlidogyrus casuarinus</name>
    <dbReference type="NCBI Taxonomy" id="1844966"/>
    <lineage>
        <taxon>Eukaryota</taxon>
        <taxon>Metazoa</taxon>
        <taxon>Spiralia</taxon>
        <taxon>Lophotrochozoa</taxon>
        <taxon>Platyhelminthes</taxon>
        <taxon>Monogenea</taxon>
        <taxon>Monopisthocotylea</taxon>
        <taxon>Dactylogyridea</taxon>
        <taxon>Ancyrocephalidae</taxon>
        <taxon>Cichlidogyrus</taxon>
    </lineage>
</organism>
<dbReference type="InterPro" id="IPR033227">
    <property type="entry name" value="CAPS"/>
</dbReference>
<proteinExistence type="predicted"/>
<dbReference type="PANTHER" id="PTHR12166:SF8">
    <property type="entry name" value="CALCIUM-DEPENDENT SECRETION ACTIVATOR"/>
    <property type="match status" value="1"/>
</dbReference>
<keyword evidence="1" id="KW-0268">Exocytosis</keyword>